<evidence type="ECO:0008006" key="4">
    <source>
        <dbReference type="Google" id="ProtNLM"/>
    </source>
</evidence>
<dbReference type="RefSeq" id="WP_394513170.1">
    <property type="nucleotide sequence ID" value="NZ_JBIGHX010000008.1"/>
</dbReference>
<feature type="region of interest" description="Disordered" evidence="1">
    <location>
        <begin position="1"/>
        <end position="21"/>
    </location>
</feature>
<proteinExistence type="predicted"/>
<keyword evidence="3" id="KW-1185">Reference proteome</keyword>
<name>A0ABW7GPP3_9BURK</name>
<dbReference type="EMBL" id="JBIGHX010000008">
    <property type="protein sequence ID" value="MFG6463939.1"/>
    <property type="molecule type" value="Genomic_DNA"/>
</dbReference>
<dbReference type="Proteomes" id="UP001606302">
    <property type="component" value="Unassembled WGS sequence"/>
</dbReference>
<accession>A0ABW7GPP3</accession>
<protein>
    <recommendedName>
        <fullName evidence="4">Peptidoglycan binding-like domain-containing protein</fullName>
    </recommendedName>
</protein>
<evidence type="ECO:0000313" key="3">
    <source>
        <dbReference type="Proteomes" id="UP001606302"/>
    </source>
</evidence>
<organism evidence="2 3">
    <name type="scientific">Pelomonas lactea</name>
    <dbReference type="NCBI Taxonomy" id="3299030"/>
    <lineage>
        <taxon>Bacteria</taxon>
        <taxon>Pseudomonadati</taxon>
        <taxon>Pseudomonadota</taxon>
        <taxon>Betaproteobacteria</taxon>
        <taxon>Burkholderiales</taxon>
        <taxon>Sphaerotilaceae</taxon>
        <taxon>Roseateles</taxon>
    </lineage>
</organism>
<comment type="caution">
    <text evidence="2">The sequence shown here is derived from an EMBL/GenBank/DDBJ whole genome shotgun (WGS) entry which is preliminary data.</text>
</comment>
<sequence>MNLPYIEPTRHSPPNHVSGGSLEDAIGYADRSYDAYEGKITEELRRQQGLSTALIGVSALAIGAGLADAHRDVFRVLGLGSATAYQLGSWNSNPKRLSIYVDGMKALVCAKAAVQPLRMSKEARGLVRNARGQLNAAVKVAAEAMKLAGPARVAPGEGSGPQALQAELLGLQGDLEEARKQQQRAASVEQRADSAGAMLQQKVDDIRTILDEALLATQADPANLRAAIQGLAAYATQFNTDAMAGSLAIAELVVGPGKSSIPGLGTKQSLARTSDAASQPDASLGAALGAVSGARIEVQGAVAEVKGTIDRQFEGVAAGLGGCGIDISKFATGLALEESTLKIKAGQTAPAEILIKSGTRPFRVDVSTVPGLTVKLSAEGGAVLVSAETKTEAGSYGFKVRDAASQSATLTVTVTVEAAKAGVDAAPLSGDKESRSLARPNLCNGLEQLGHARTCYLQQQLEIDVDGQVGPQTCKAFSRALSGKVSSAEDGFAIVARAGNLRVGSPDEDYMNSLGASELQSCRAGLKKKAARDDGQADIAVNGKDADLSAAQVRELAGLLGQEPVTDLNQLRAALGDNQRASKCPDTKGVFTAAEVKRLQDKRKCG</sequence>
<evidence type="ECO:0000256" key="1">
    <source>
        <dbReference type="SAM" id="MobiDB-lite"/>
    </source>
</evidence>
<gene>
    <name evidence="2" type="ORF">ACG04Q_20355</name>
</gene>
<evidence type="ECO:0000313" key="2">
    <source>
        <dbReference type="EMBL" id="MFG6463939.1"/>
    </source>
</evidence>
<reference evidence="2 3" key="1">
    <citation type="submission" date="2024-08" db="EMBL/GenBank/DDBJ databases">
        <authorList>
            <person name="Lu H."/>
        </authorList>
    </citation>
    <scope>NUCLEOTIDE SEQUENCE [LARGE SCALE GENOMIC DNA]</scope>
    <source>
        <strain evidence="2 3">DXS20W</strain>
    </source>
</reference>